<keyword evidence="1" id="KW-0812">Transmembrane</keyword>
<dbReference type="Proteomes" id="UP001501509">
    <property type="component" value="Unassembled WGS sequence"/>
</dbReference>
<dbReference type="EMBL" id="BAAATD010000013">
    <property type="protein sequence ID" value="GAA2627639.1"/>
    <property type="molecule type" value="Genomic_DNA"/>
</dbReference>
<dbReference type="Pfam" id="PF19607">
    <property type="entry name" value="DUF6112"/>
    <property type="match status" value="1"/>
</dbReference>
<accession>A0ABP6CYQ3</accession>
<protein>
    <recommendedName>
        <fullName evidence="4">Integral membrane protein</fullName>
    </recommendedName>
</protein>
<keyword evidence="1" id="KW-0472">Membrane</keyword>
<keyword evidence="1" id="KW-1133">Transmembrane helix</keyword>
<evidence type="ECO:0000313" key="3">
    <source>
        <dbReference type="Proteomes" id="UP001501509"/>
    </source>
</evidence>
<name>A0ABP6CYQ3_9ACTN</name>
<dbReference type="RefSeq" id="WP_344547337.1">
    <property type="nucleotide sequence ID" value="NZ_BAAATD010000013.1"/>
</dbReference>
<gene>
    <name evidence="2" type="ORF">GCM10010411_76010</name>
</gene>
<keyword evidence="3" id="KW-1185">Reference proteome</keyword>
<evidence type="ECO:0008006" key="4">
    <source>
        <dbReference type="Google" id="ProtNLM"/>
    </source>
</evidence>
<evidence type="ECO:0000313" key="2">
    <source>
        <dbReference type="EMBL" id="GAA2627639.1"/>
    </source>
</evidence>
<feature type="transmembrane region" description="Helical" evidence="1">
    <location>
        <begin position="84"/>
        <end position="107"/>
    </location>
</feature>
<sequence length="116" mass="11609">MIADLAWRVHQLAAWADPPSPSGGPVPNITPSQNAPGADALTQVVGALMTYGLLGGFAGGVISLIVFGLGRWIGNPMAAIVGRVGMFAALAVFVLIGAAPALANWAFNLGASISVG</sequence>
<reference evidence="3" key="1">
    <citation type="journal article" date="2019" name="Int. J. Syst. Evol. Microbiol.">
        <title>The Global Catalogue of Microorganisms (GCM) 10K type strain sequencing project: providing services to taxonomists for standard genome sequencing and annotation.</title>
        <authorList>
            <consortium name="The Broad Institute Genomics Platform"/>
            <consortium name="The Broad Institute Genome Sequencing Center for Infectious Disease"/>
            <person name="Wu L."/>
            <person name="Ma J."/>
        </authorList>
    </citation>
    <scope>NUCLEOTIDE SEQUENCE [LARGE SCALE GENOMIC DNA]</scope>
    <source>
        <strain evidence="3">JCM 6833</strain>
    </source>
</reference>
<feature type="transmembrane region" description="Helical" evidence="1">
    <location>
        <begin position="51"/>
        <end position="72"/>
    </location>
</feature>
<proteinExistence type="predicted"/>
<comment type="caution">
    <text evidence="2">The sequence shown here is derived from an EMBL/GenBank/DDBJ whole genome shotgun (WGS) entry which is preliminary data.</text>
</comment>
<dbReference type="InterPro" id="IPR046094">
    <property type="entry name" value="DUF6112"/>
</dbReference>
<evidence type="ECO:0000256" key="1">
    <source>
        <dbReference type="SAM" id="Phobius"/>
    </source>
</evidence>
<organism evidence="2 3">
    <name type="scientific">Actinomadura fulvescens</name>
    <dbReference type="NCBI Taxonomy" id="46160"/>
    <lineage>
        <taxon>Bacteria</taxon>
        <taxon>Bacillati</taxon>
        <taxon>Actinomycetota</taxon>
        <taxon>Actinomycetes</taxon>
        <taxon>Streptosporangiales</taxon>
        <taxon>Thermomonosporaceae</taxon>
        <taxon>Actinomadura</taxon>
    </lineage>
</organism>